<keyword evidence="1" id="KW-0802">TPR repeat</keyword>
<name>A0A4R5ML42_9SPHI</name>
<dbReference type="SUPFAM" id="SSF48452">
    <property type="entry name" value="TPR-like"/>
    <property type="match status" value="1"/>
</dbReference>
<gene>
    <name evidence="2" type="ORF">EZJ43_07755</name>
</gene>
<keyword evidence="3" id="KW-1185">Reference proteome</keyword>
<dbReference type="Proteomes" id="UP000295668">
    <property type="component" value="Unassembled WGS sequence"/>
</dbReference>
<dbReference type="RefSeq" id="WP_133262133.1">
    <property type="nucleotide sequence ID" value="NZ_SJCY01000004.1"/>
</dbReference>
<dbReference type="InterPro" id="IPR019734">
    <property type="entry name" value="TPR_rpt"/>
</dbReference>
<evidence type="ECO:0000313" key="2">
    <source>
        <dbReference type="EMBL" id="TDG36404.1"/>
    </source>
</evidence>
<feature type="repeat" description="TPR" evidence="1">
    <location>
        <begin position="57"/>
        <end position="90"/>
    </location>
</feature>
<dbReference type="EMBL" id="SJCY01000004">
    <property type="protein sequence ID" value="TDG36404.1"/>
    <property type="molecule type" value="Genomic_DNA"/>
</dbReference>
<organism evidence="2 3">
    <name type="scientific">Pedobacter changchengzhani</name>
    <dbReference type="NCBI Taxonomy" id="2529274"/>
    <lineage>
        <taxon>Bacteria</taxon>
        <taxon>Pseudomonadati</taxon>
        <taxon>Bacteroidota</taxon>
        <taxon>Sphingobacteriia</taxon>
        <taxon>Sphingobacteriales</taxon>
        <taxon>Sphingobacteriaceae</taxon>
        <taxon>Pedobacter</taxon>
    </lineage>
</organism>
<dbReference type="AlphaFoldDB" id="A0A4R5ML42"/>
<reference evidence="2 3" key="1">
    <citation type="submission" date="2019-02" db="EMBL/GenBank/DDBJ databases">
        <title>Pedobacter sp. nov., a novel speices isolated from soil of pinguins habitat in Antarcitica.</title>
        <authorList>
            <person name="He R.-H."/>
        </authorList>
    </citation>
    <scope>NUCLEOTIDE SEQUENCE [LARGE SCALE GENOMIC DNA]</scope>
    <source>
        <strain evidence="2 3">E01020</strain>
    </source>
</reference>
<accession>A0A4R5ML42</accession>
<protein>
    <submittedName>
        <fullName evidence="2">Uncharacterized protein</fullName>
    </submittedName>
</protein>
<proteinExistence type="predicted"/>
<evidence type="ECO:0000256" key="1">
    <source>
        <dbReference type="PROSITE-ProRule" id="PRU00339"/>
    </source>
</evidence>
<dbReference type="Pfam" id="PF13181">
    <property type="entry name" value="TPR_8"/>
    <property type="match status" value="1"/>
</dbReference>
<comment type="caution">
    <text evidence="2">The sequence shown here is derived from an EMBL/GenBank/DDBJ whole genome shotgun (WGS) entry which is preliminary data.</text>
</comment>
<dbReference type="PROSITE" id="PS50005">
    <property type="entry name" value="TPR"/>
    <property type="match status" value="1"/>
</dbReference>
<dbReference type="InterPro" id="IPR011990">
    <property type="entry name" value="TPR-like_helical_dom_sf"/>
</dbReference>
<dbReference type="SMART" id="SM00028">
    <property type="entry name" value="TPR"/>
    <property type="match status" value="2"/>
</dbReference>
<sequence>MEKVDRNILDFKDSDSMLRIVVDLYKEIWNDSTKWKENAFKMEQNLNGLSAVNPNDTRVLTNLGALYSLKGEHKQALEVLLKAEKLNATDANLYSNIAIAKMNMEEERNNAKEYFEMAKKLKPNELTIESYFDPQGY</sequence>
<dbReference type="Gene3D" id="1.25.40.10">
    <property type="entry name" value="Tetratricopeptide repeat domain"/>
    <property type="match status" value="1"/>
</dbReference>
<dbReference type="OrthoDB" id="771229at2"/>
<evidence type="ECO:0000313" key="3">
    <source>
        <dbReference type="Proteomes" id="UP000295668"/>
    </source>
</evidence>